<dbReference type="Pfam" id="PF02527">
    <property type="entry name" value="GidB"/>
    <property type="match status" value="1"/>
</dbReference>
<keyword evidence="8" id="KW-1185">Reference proteome</keyword>
<comment type="function">
    <text evidence="6">Specifically methylates the N7 position of guanine in position 527 of 16S rRNA.</text>
</comment>
<evidence type="ECO:0000313" key="8">
    <source>
        <dbReference type="Proteomes" id="UP000318709"/>
    </source>
</evidence>
<dbReference type="EC" id="2.1.1.170" evidence="6"/>
<feature type="binding site" evidence="6">
    <location>
        <position position="68"/>
    </location>
    <ligand>
        <name>S-adenosyl-L-methionine</name>
        <dbReference type="ChEBI" id="CHEBI:59789"/>
    </ligand>
</feature>
<name>A0A4Y6U8I6_9PROT</name>
<comment type="similarity">
    <text evidence="6">Belongs to the methyltransferase superfamily. RNA methyltransferase RsmG family.</text>
</comment>
<dbReference type="PANTHER" id="PTHR31760:SF0">
    <property type="entry name" value="S-ADENOSYL-L-METHIONINE-DEPENDENT METHYLTRANSFERASES SUPERFAMILY PROTEIN"/>
    <property type="match status" value="1"/>
</dbReference>
<evidence type="ECO:0000256" key="3">
    <source>
        <dbReference type="ARBA" id="ARBA00022603"/>
    </source>
</evidence>
<evidence type="ECO:0000313" key="7">
    <source>
        <dbReference type="EMBL" id="QDH13504.1"/>
    </source>
</evidence>
<keyword evidence="4 6" id="KW-0808">Transferase</keyword>
<dbReference type="InterPro" id="IPR029063">
    <property type="entry name" value="SAM-dependent_MTases_sf"/>
</dbReference>
<evidence type="ECO:0000256" key="1">
    <source>
        <dbReference type="ARBA" id="ARBA00022490"/>
    </source>
</evidence>
<proteinExistence type="inferred from homology"/>
<dbReference type="PIRSF" id="PIRSF003078">
    <property type="entry name" value="GidB"/>
    <property type="match status" value="1"/>
</dbReference>
<keyword evidence="5 6" id="KW-0949">S-adenosyl-L-methionine</keyword>
<sequence length="215" mass="23039">MTDPALLPSLTSRQNAQLEAFAALLTKWNSRINLISPRDLPQLWTRHIGDSLRLAHLIPAGERVVDLGSGGGFPGIMTAVMTGGDVTLVEADQRKAAFLREAARVCELPHVQVVNERIEKAAHGIVAPAPVVTARALAPLPRLLELAAPLLAPGGRCLFIKGRRAPDELAEARKIWAMDANLLQPLLPAATTAERARDDSASDGYIVEISAPHPL</sequence>
<feature type="binding site" evidence="6">
    <location>
        <begin position="118"/>
        <end position="119"/>
    </location>
    <ligand>
        <name>S-adenosyl-L-methionine</name>
        <dbReference type="ChEBI" id="CHEBI:59789"/>
    </ligand>
</feature>
<keyword evidence="3 6" id="KW-0489">Methyltransferase</keyword>
<accession>A0A4Y6U8I6</accession>
<comment type="caution">
    <text evidence="6">Lacks conserved residue(s) required for the propagation of feature annotation.</text>
</comment>
<dbReference type="RefSeq" id="WP_141443211.1">
    <property type="nucleotide sequence ID" value="NZ_CP038231.1"/>
</dbReference>
<dbReference type="NCBIfam" id="TIGR00138">
    <property type="entry name" value="rsmG_gidB"/>
    <property type="match status" value="1"/>
</dbReference>
<feature type="binding site" evidence="6">
    <location>
        <position position="73"/>
    </location>
    <ligand>
        <name>S-adenosyl-L-methionine</name>
        <dbReference type="ChEBI" id="CHEBI:59789"/>
    </ligand>
</feature>
<evidence type="ECO:0000256" key="2">
    <source>
        <dbReference type="ARBA" id="ARBA00022552"/>
    </source>
</evidence>
<keyword evidence="2 6" id="KW-0698">rRNA processing</keyword>
<comment type="catalytic activity">
    <reaction evidence="6">
        <text>guanosine(527) in 16S rRNA + S-adenosyl-L-methionine = N(7)-methylguanosine(527) in 16S rRNA + S-adenosyl-L-homocysteine</text>
        <dbReference type="Rhea" id="RHEA:42732"/>
        <dbReference type="Rhea" id="RHEA-COMP:10209"/>
        <dbReference type="Rhea" id="RHEA-COMP:10210"/>
        <dbReference type="ChEBI" id="CHEBI:57856"/>
        <dbReference type="ChEBI" id="CHEBI:59789"/>
        <dbReference type="ChEBI" id="CHEBI:74269"/>
        <dbReference type="ChEBI" id="CHEBI:74480"/>
        <dbReference type="EC" id="2.1.1.170"/>
    </reaction>
</comment>
<dbReference type="HAMAP" id="MF_00074">
    <property type="entry name" value="16SrRNA_methyltr_G"/>
    <property type="match status" value="1"/>
</dbReference>
<dbReference type="Gene3D" id="3.40.50.150">
    <property type="entry name" value="Vaccinia Virus protein VP39"/>
    <property type="match status" value="1"/>
</dbReference>
<dbReference type="GO" id="GO:0070043">
    <property type="term" value="F:rRNA (guanine-N7-)-methyltransferase activity"/>
    <property type="evidence" value="ECO:0007669"/>
    <property type="project" value="UniProtKB-UniRule"/>
</dbReference>
<protein>
    <recommendedName>
        <fullName evidence="6">Ribosomal RNA small subunit methyltransferase G</fullName>
        <ecNumber evidence="6">2.1.1.170</ecNumber>
    </recommendedName>
    <alternativeName>
        <fullName evidence="6">16S rRNA 7-methylguanosine methyltransferase</fullName>
        <shortName evidence="6">16S rRNA m7G methyltransferase</shortName>
    </alternativeName>
</protein>
<dbReference type="OrthoDB" id="9808773at2"/>
<dbReference type="EMBL" id="CP038231">
    <property type="protein sequence ID" value="QDH13504.1"/>
    <property type="molecule type" value="Genomic_DNA"/>
</dbReference>
<dbReference type="AlphaFoldDB" id="A0A4Y6U8I6"/>
<reference evidence="7 8" key="1">
    <citation type="submission" date="2019-03" db="EMBL/GenBank/DDBJ databases">
        <title>The complete genome sequence of Swingsia_sp. F3b2 LMG30590(T).</title>
        <authorList>
            <person name="Chua K.-O."/>
            <person name="Chan K.-G."/>
            <person name="See-Too W.-S."/>
        </authorList>
    </citation>
    <scope>NUCLEOTIDE SEQUENCE [LARGE SCALE GENOMIC DNA]</scope>
    <source>
        <strain evidence="7 8">F3b2</strain>
    </source>
</reference>
<dbReference type="KEGG" id="swf:E3E12_04040"/>
<dbReference type="Proteomes" id="UP000318709">
    <property type="component" value="Chromosome"/>
</dbReference>
<dbReference type="SUPFAM" id="SSF53335">
    <property type="entry name" value="S-adenosyl-L-methionine-dependent methyltransferases"/>
    <property type="match status" value="1"/>
</dbReference>
<dbReference type="PANTHER" id="PTHR31760">
    <property type="entry name" value="S-ADENOSYL-L-METHIONINE-DEPENDENT METHYLTRANSFERASES SUPERFAMILY PROTEIN"/>
    <property type="match status" value="1"/>
</dbReference>
<gene>
    <name evidence="6 7" type="primary">rsmG</name>
    <name evidence="7" type="ORF">E3E12_04040</name>
</gene>
<dbReference type="GO" id="GO:0005829">
    <property type="term" value="C:cytosol"/>
    <property type="evidence" value="ECO:0007669"/>
    <property type="project" value="TreeGrafter"/>
</dbReference>
<keyword evidence="1 6" id="KW-0963">Cytoplasm</keyword>
<dbReference type="InterPro" id="IPR003682">
    <property type="entry name" value="rRNA_ssu_MeTfrase_G"/>
</dbReference>
<evidence type="ECO:0000256" key="4">
    <source>
        <dbReference type="ARBA" id="ARBA00022679"/>
    </source>
</evidence>
<evidence type="ECO:0000256" key="5">
    <source>
        <dbReference type="ARBA" id="ARBA00022691"/>
    </source>
</evidence>
<organism evidence="7 8">
    <name type="scientific">Formicincola oecophyllae</name>
    <dbReference type="NCBI Taxonomy" id="2558361"/>
    <lineage>
        <taxon>Bacteria</taxon>
        <taxon>Pseudomonadati</taxon>
        <taxon>Pseudomonadota</taxon>
        <taxon>Alphaproteobacteria</taxon>
        <taxon>Acetobacterales</taxon>
        <taxon>Acetobacteraceae</taxon>
        <taxon>Formicincola</taxon>
    </lineage>
</organism>
<dbReference type="CDD" id="cd02440">
    <property type="entry name" value="AdoMet_MTases"/>
    <property type="match status" value="1"/>
</dbReference>
<comment type="subcellular location">
    <subcellularLocation>
        <location evidence="6">Cytoplasm</location>
    </subcellularLocation>
</comment>
<evidence type="ECO:0000256" key="6">
    <source>
        <dbReference type="HAMAP-Rule" id="MF_00074"/>
    </source>
</evidence>
<feature type="binding site" evidence="6">
    <location>
        <position position="135"/>
    </location>
    <ligand>
        <name>S-adenosyl-L-methionine</name>
        <dbReference type="ChEBI" id="CHEBI:59789"/>
    </ligand>
</feature>